<feature type="domain" description="Endoribonuclease YicC-like N-terminal" evidence="6">
    <location>
        <begin position="4"/>
        <end position="157"/>
    </location>
</feature>
<evidence type="ECO:0000313" key="9">
    <source>
        <dbReference type="Proteomes" id="UP000051096"/>
    </source>
</evidence>
<protein>
    <recommendedName>
        <fullName evidence="10">YicC family protein</fullName>
    </recommendedName>
</protein>
<comment type="caution">
    <text evidence="8">The sequence shown here is derived from an EMBL/GenBank/DDBJ whole genome shotgun (WGS) entry which is preliminary data.</text>
</comment>
<gene>
    <name evidence="8" type="ORF">AMJ87_07910</name>
</gene>
<dbReference type="AlphaFoldDB" id="A0A0S8GD39"/>
<dbReference type="PANTHER" id="PTHR30636:SF3">
    <property type="entry name" value="UPF0701 PROTEIN YICC"/>
    <property type="match status" value="1"/>
</dbReference>
<dbReference type="GO" id="GO:0004521">
    <property type="term" value="F:RNA endonuclease activity"/>
    <property type="evidence" value="ECO:0007669"/>
    <property type="project" value="InterPro"/>
</dbReference>
<reference evidence="8 9" key="1">
    <citation type="journal article" date="2015" name="Microbiome">
        <title>Genomic resolution of linkages in carbon, nitrogen, and sulfur cycling among widespread estuary sediment bacteria.</title>
        <authorList>
            <person name="Baker B.J."/>
            <person name="Lazar C.S."/>
            <person name="Teske A.P."/>
            <person name="Dick G.J."/>
        </authorList>
    </citation>
    <scope>NUCLEOTIDE SEQUENCE [LARGE SCALE GENOMIC DNA]</scope>
    <source>
        <strain evidence="8">SM23_60</strain>
    </source>
</reference>
<dbReference type="InterPro" id="IPR013551">
    <property type="entry name" value="YicC-like_C"/>
</dbReference>
<evidence type="ECO:0008006" key="10">
    <source>
        <dbReference type="Google" id="ProtNLM"/>
    </source>
</evidence>
<evidence type="ECO:0000259" key="6">
    <source>
        <dbReference type="Pfam" id="PF03755"/>
    </source>
</evidence>
<dbReference type="InterPro" id="IPR005229">
    <property type="entry name" value="YicC/YloC-like"/>
</dbReference>
<proteinExistence type="inferred from homology"/>
<dbReference type="Proteomes" id="UP000051096">
    <property type="component" value="Unassembled WGS sequence"/>
</dbReference>
<evidence type="ECO:0000256" key="4">
    <source>
        <dbReference type="ARBA" id="ARBA00022801"/>
    </source>
</evidence>
<evidence type="ECO:0000256" key="1">
    <source>
        <dbReference type="ARBA" id="ARBA00001968"/>
    </source>
</evidence>
<evidence type="ECO:0000313" key="8">
    <source>
        <dbReference type="EMBL" id="KPK71027.1"/>
    </source>
</evidence>
<comment type="cofactor">
    <cofactor evidence="1">
        <name>a divalent metal cation</name>
        <dbReference type="ChEBI" id="CHEBI:60240"/>
    </cofactor>
</comment>
<keyword evidence="4" id="KW-0378">Hydrolase</keyword>
<dbReference type="PANTHER" id="PTHR30636">
    <property type="entry name" value="UPF0701 PROTEIN YICC"/>
    <property type="match status" value="1"/>
</dbReference>
<dbReference type="Pfam" id="PF03755">
    <property type="entry name" value="YicC-like_N"/>
    <property type="match status" value="1"/>
</dbReference>
<organism evidence="8 9">
    <name type="scientific">candidate division WOR_3 bacterium SM23_60</name>
    <dbReference type="NCBI Taxonomy" id="1703780"/>
    <lineage>
        <taxon>Bacteria</taxon>
        <taxon>Bacteria division WOR-3</taxon>
    </lineage>
</organism>
<comment type="similarity">
    <text evidence="5">Belongs to the YicC/YloC family.</text>
</comment>
<evidence type="ECO:0000259" key="7">
    <source>
        <dbReference type="Pfam" id="PF08340"/>
    </source>
</evidence>
<dbReference type="NCBIfam" id="TIGR00255">
    <property type="entry name" value="YicC/YloC family endoribonuclease"/>
    <property type="match status" value="1"/>
</dbReference>
<feature type="domain" description="Endoribonuclease YicC-like C-terminal" evidence="7">
    <location>
        <begin position="174"/>
        <end position="291"/>
    </location>
</feature>
<evidence type="ECO:0000256" key="5">
    <source>
        <dbReference type="ARBA" id="ARBA00035648"/>
    </source>
</evidence>
<keyword evidence="2" id="KW-0540">Nuclease</keyword>
<accession>A0A0S8GD39</accession>
<dbReference type="InterPro" id="IPR013527">
    <property type="entry name" value="YicC-like_N"/>
</dbReference>
<evidence type="ECO:0000256" key="2">
    <source>
        <dbReference type="ARBA" id="ARBA00022722"/>
    </source>
</evidence>
<sequence>MPFSMTGMGRASGTIKKPLIKFDVEIKSYNHRFLEISVKCPNCFLAFEDDIRRCVQNKVSRGHIIVIIQQDREIVPSKVEIDKPLLRAYLGLVEQLKKQHKISGELNINTLLSIAGLIKFSQHQTDASGVYKAFKPILEKALEAFLRMKHKEGENIARAINKSIRLIEKHTLGIEKLIPKRNEHYKNHLLSLINDSIRELNEERFYQELLYTVDRTDVTEECKRLLSHVALFKDALEAEAHPGRKLNFLLQEMQREANTLSVKANFLEISKAVVCIKEEIEKIREQVQNIE</sequence>
<dbReference type="GO" id="GO:0016787">
    <property type="term" value="F:hydrolase activity"/>
    <property type="evidence" value="ECO:0007669"/>
    <property type="project" value="UniProtKB-KW"/>
</dbReference>
<dbReference type="EMBL" id="LJUO01000074">
    <property type="protein sequence ID" value="KPK71027.1"/>
    <property type="molecule type" value="Genomic_DNA"/>
</dbReference>
<keyword evidence="3" id="KW-0255">Endonuclease</keyword>
<dbReference type="Pfam" id="PF08340">
    <property type="entry name" value="YicC-like_C"/>
    <property type="match status" value="1"/>
</dbReference>
<dbReference type="PATRIC" id="fig|1703780.3.peg.382"/>
<evidence type="ECO:0000256" key="3">
    <source>
        <dbReference type="ARBA" id="ARBA00022759"/>
    </source>
</evidence>
<name>A0A0S8GD39_UNCW3</name>